<gene>
    <name evidence="3" type="ORF">I5U13_05460</name>
</gene>
<dbReference type="RefSeq" id="WP_015672540.1">
    <property type="nucleotide sequence ID" value="NZ_CAMIPJ010000001.1"/>
</dbReference>
<evidence type="ECO:0000256" key="1">
    <source>
        <dbReference type="ARBA" id="ARBA00043959"/>
    </source>
</evidence>
<dbReference type="GeneID" id="61766024"/>
<comment type="caution">
    <text evidence="3">The sequence shown here is derived from an EMBL/GenBank/DDBJ whole genome shotgun (WGS) entry which is preliminary data.</text>
</comment>
<sequence>MRRSRNEVARWRMMRQNQRRRHRWLERQSRGYRHIMQVRRLLDNQHRRSLLFTVSCEW</sequence>
<accession>A0ABS0M9T0</accession>
<dbReference type="NCBIfam" id="NF033701">
    <property type="entry name" value="yciY_fam"/>
    <property type="match status" value="1"/>
</dbReference>
<dbReference type="Pfam" id="PF26518">
    <property type="entry name" value="YciY"/>
    <property type="match status" value="1"/>
</dbReference>
<dbReference type="InterPro" id="IPR049586">
    <property type="entry name" value="YciY"/>
</dbReference>
<reference evidence="3 4" key="1">
    <citation type="submission" date="2020-11" db="EMBL/GenBank/DDBJ databases">
        <title>Enhanced detection system for hospital associated transmission using whole genome sequencing surveillance.</title>
        <authorList>
            <person name="Harrison L.H."/>
            <person name="Van Tyne D."/>
            <person name="Marsh J.W."/>
            <person name="Griffith M.P."/>
            <person name="Snyder D.J."/>
            <person name="Cooper V.S."/>
            <person name="Mustapha M."/>
        </authorList>
    </citation>
    <scope>NUCLEOTIDE SEQUENCE [LARGE SCALE GENOMIC DNA]</scope>
    <source>
        <strain evidence="3 4">SER00230</strain>
    </source>
</reference>
<dbReference type="EMBL" id="JADULK010000002">
    <property type="protein sequence ID" value="MBH1929109.1"/>
    <property type="molecule type" value="Genomic_DNA"/>
</dbReference>
<keyword evidence="4" id="KW-1185">Reference proteome</keyword>
<name>A0ABS0M9T0_SERRU</name>
<evidence type="ECO:0000313" key="4">
    <source>
        <dbReference type="Proteomes" id="UP000624159"/>
    </source>
</evidence>
<evidence type="ECO:0000313" key="3">
    <source>
        <dbReference type="EMBL" id="MBH1929109.1"/>
    </source>
</evidence>
<dbReference type="Proteomes" id="UP000624159">
    <property type="component" value="Unassembled WGS sequence"/>
</dbReference>
<evidence type="ECO:0000256" key="2">
    <source>
        <dbReference type="ARBA" id="ARBA00044192"/>
    </source>
</evidence>
<comment type="similarity">
    <text evidence="1">Belongs to the YciY family.</text>
</comment>
<protein>
    <recommendedName>
        <fullName evidence="2">Uncharacterized protein YciY</fullName>
    </recommendedName>
</protein>
<organism evidence="3 4">
    <name type="scientific">Serratia rubidaea</name>
    <name type="common">Serratia marinorubra</name>
    <dbReference type="NCBI Taxonomy" id="61652"/>
    <lineage>
        <taxon>Bacteria</taxon>
        <taxon>Pseudomonadati</taxon>
        <taxon>Pseudomonadota</taxon>
        <taxon>Gammaproteobacteria</taxon>
        <taxon>Enterobacterales</taxon>
        <taxon>Yersiniaceae</taxon>
        <taxon>Serratia</taxon>
    </lineage>
</organism>
<proteinExistence type="inferred from homology"/>